<proteinExistence type="predicted"/>
<dbReference type="AlphaFoldDB" id="B0RVZ2"/>
<dbReference type="Proteomes" id="UP000001188">
    <property type="component" value="Chromosome"/>
</dbReference>
<dbReference type="EMBL" id="AM920689">
    <property type="protein sequence ID" value="CAP52210.1"/>
    <property type="molecule type" value="Genomic_DNA"/>
</dbReference>
<reference evidence="1 2" key="1">
    <citation type="journal article" date="2008" name="J. Biotechnol.">
        <title>The genome of Xanthomonas campestris pv. campestris B100 and its use for the reconstruction of metabolic pathways involved in xanthan biosynthesis.</title>
        <authorList>
            <person name="Vorholter F.J."/>
            <person name="Schneiker S."/>
            <person name="Goesmann A."/>
            <person name="Krause L."/>
            <person name="Bekel T."/>
            <person name="Kaiser O."/>
            <person name="Linke B."/>
            <person name="Patschkowski T."/>
            <person name="Ruckert C."/>
            <person name="Schmid J."/>
            <person name="Sidhu V.K."/>
            <person name="Sieber V."/>
            <person name="Tauch A."/>
            <person name="Watt S.A."/>
            <person name="Weisshaar B."/>
            <person name="Becker A."/>
            <person name="Niehaus K."/>
            <person name="Puhler A."/>
        </authorList>
    </citation>
    <scope>NUCLEOTIDE SEQUENCE [LARGE SCALE GENOMIC DNA]</scope>
    <source>
        <strain evidence="1 2">B100</strain>
    </source>
</reference>
<evidence type="ECO:0000313" key="1">
    <source>
        <dbReference type="EMBL" id="CAP52210.1"/>
    </source>
</evidence>
<dbReference type="KEGG" id="xca:xcc-b100_2849"/>
<protein>
    <submittedName>
        <fullName evidence="1">Uncharacterized protein</fullName>
    </submittedName>
</protein>
<organism evidence="1 2">
    <name type="scientific">Xanthomonas campestris pv. campestris (strain B100)</name>
    <dbReference type="NCBI Taxonomy" id="509169"/>
    <lineage>
        <taxon>Bacteria</taxon>
        <taxon>Pseudomonadati</taxon>
        <taxon>Pseudomonadota</taxon>
        <taxon>Gammaproteobacteria</taxon>
        <taxon>Lysobacterales</taxon>
        <taxon>Lysobacteraceae</taxon>
        <taxon>Xanthomonas</taxon>
    </lineage>
</organism>
<evidence type="ECO:0000313" key="2">
    <source>
        <dbReference type="Proteomes" id="UP000001188"/>
    </source>
</evidence>
<sequence>MTPQTPCPKAPPWQFTRVCHQFGRLGRRKNLMSAEPVELSTHLAASGRIFSPHFEVSFEVSKQAHLLDPNFFRFKGLSEGVYRLRPPPPNNGPKTTD</sequence>
<dbReference type="HOGENOM" id="CLU_2345934_0_0_6"/>
<accession>B0RVZ2</accession>
<name>B0RVZ2_XANCB</name>
<gene>
    <name evidence="1" type="ORF">XCCB100_2849</name>
</gene>